<feature type="transmembrane region" description="Helical" evidence="1">
    <location>
        <begin position="44"/>
        <end position="67"/>
    </location>
</feature>
<reference evidence="4" key="1">
    <citation type="submission" date="2021-11" db="EMBL/GenBank/DDBJ databases">
        <title>Halomonas sp., isolated from a coastal aquaculture zone in Dongshan Bay.</title>
        <authorList>
            <person name="Lin W."/>
        </authorList>
    </citation>
    <scope>NUCLEOTIDE SEQUENCE</scope>
    <source>
        <strain evidence="4">Yzlin-01</strain>
    </source>
</reference>
<evidence type="ECO:0000256" key="1">
    <source>
        <dbReference type="SAM" id="Phobius"/>
    </source>
</evidence>
<evidence type="ECO:0000313" key="5">
    <source>
        <dbReference type="Proteomes" id="UP001165542"/>
    </source>
</evidence>
<feature type="domain" description="Alpha/beta-hydrolase catalytic" evidence="2">
    <location>
        <begin position="257"/>
        <end position="544"/>
    </location>
</feature>
<feature type="transmembrane region" description="Helical" evidence="1">
    <location>
        <begin position="165"/>
        <end position="189"/>
    </location>
</feature>
<feature type="domain" description="Alpha/beta-hydrolase N-terminal" evidence="3">
    <location>
        <begin position="33"/>
        <end position="240"/>
    </location>
</feature>
<dbReference type="InterPro" id="IPR027788">
    <property type="entry name" value="Alpha/beta-hydrolase_N_dom"/>
</dbReference>
<evidence type="ECO:0000259" key="2">
    <source>
        <dbReference type="Pfam" id="PF10081"/>
    </source>
</evidence>
<dbReference type="InterPro" id="IPR012037">
    <property type="entry name" value="Alpha/beta-hydrolase_fam"/>
</dbReference>
<dbReference type="InterPro" id="IPR027787">
    <property type="entry name" value="Alpha/beta-hydrolase_catalytic"/>
</dbReference>
<name>A0ABT2EBD4_9GAMM</name>
<dbReference type="Proteomes" id="UP001165542">
    <property type="component" value="Unassembled WGS sequence"/>
</dbReference>
<comment type="caution">
    <text evidence="4">The sequence shown here is derived from an EMBL/GenBank/DDBJ whole genome shotgun (WGS) entry which is preliminary data.</text>
</comment>
<feature type="transmembrane region" description="Helical" evidence="1">
    <location>
        <begin position="87"/>
        <end position="104"/>
    </location>
</feature>
<gene>
    <name evidence="4" type="ORF">LLY24_06080</name>
</gene>
<organism evidence="4 5">
    <name type="scientific">Halomonas dongshanensis</name>
    <dbReference type="NCBI Taxonomy" id="2890835"/>
    <lineage>
        <taxon>Bacteria</taxon>
        <taxon>Pseudomonadati</taxon>
        <taxon>Pseudomonadota</taxon>
        <taxon>Gammaproteobacteria</taxon>
        <taxon>Oceanospirillales</taxon>
        <taxon>Halomonadaceae</taxon>
        <taxon>Halomonas</taxon>
    </lineage>
</organism>
<dbReference type="EMBL" id="JAJISC010000002">
    <property type="protein sequence ID" value="MCS2608892.1"/>
    <property type="molecule type" value="Genomic_DNA"/>
</dbReference>
<protein>
    <submittedName>
        <fullName evidence="4">Alpha/beta-hydrolase family protein</fullName>
    </submittedName>
</protein>
<keyword evidence="1" id="KW-1133">Transmembrane helix</keyword>
<keyword evidence="5" id="KW-1185">Reference proteome</keyword>
<proteinExistence type="predicted"/>
<feature type="transmembrane region" description="Helical" evidence="1">
    <location>
        <begin position="21"/>
        <end position="38"/>
    </location>
</feature>
<keyword evidence="1" id="KW-0812">Transmembrane</keyword>
<dbReference type="Pfam" id="PF10081">
    <property type="entry name" value="Abhydrolase_9"/>
    <property type="match status" value="1"/>
</dbReference>
<keyword evidence="1" id="KW-0472">Membrane</keyword>
<sequence length="558" mass="61586">MSDQRGFQWKLLSLQRFSSTGLLLGTLLFALSLTPSLVPRPLIAQGVVSGLCFTAGYAIGALLRSLWHSLHLPEPKPAAERWIKRTAAALCLLLAALFLWRAAGWQDTLRGLMGMEATAATHPLHVAAIAVTLFATLYLVGLAFRHTLGLLARRLARFLPARLAFVLGTLAATALFWLLLEGVIFSSALRTADRFYQQLDDIMQDDLTPPSDPLLPGSEASAISWEALGSRGRRFVTQGPSAEEIGDFLGEPAERPIRVYVGLNGADTAEARAELALEELIRVGGFERSTLILATPTGRGWIDPGAQNTVEYLHRGDIATVTAQYSYLPSHLSLIAEGEYGIESARALFTAIYRYWSQLPESSRPKLYLFGLSLGALNSDRSFDFYDIIEDPFDGALWAGPPFRSDTWRSVTADRDPGSPAWLPTFRGGRVVRFMNQTQGYDGYANAWGDFRIAYLQYASDPIVFFDPAAFWREPDWMRAPRGPDVSPDLRWYPVVTMLQLLADLGTGGAPPGFGHEVAAEHYIDAWVALTEPEGWSPEEIARLRDHFIAAREATQVK</sequence>
<dbReference type="Pfam" id="PF15420">
    <property type="entry name" value="Abhydrolase_9_N"/>
    <property type="match status" value="1"/>
</dbReference>
<feature type="transmembrane region" description="Helical" evidence="1">
    <location>
        <begin position="124"/>
        <end position="144"/>
    </location>
</feature>
<dbReference type="PIRSF" id="PIRSF007542">
    <property type="entry name" value="UCP007542"/>
    <property type="match status" value="1"/>
</dbReference>
<dbReference type="RefSeq" id="WP_259035397.1">
    <property type="nucleotide sequence ID" value="NZ_JAJISC010000002.1"/>
</dbReference>
<evidence type="ECO:0000259" key="3">
    <source>
        <dbReference type="Pfam" id="PF15420"/>
    </source>
</evidence>
<accession>A0ABT2EBD4</accession>
<evidence type="ECO:0000313" key="4">
    <source>
        <dbReference type="EMBL" id="MCS2608892.1"/>
    </source>
</evidence>